<dbReference type="GO" id="GO:0003777">
    <property type="term" value="F:microtubule motor activity"/>
    <property type="evidence" value="ECO:0007669"/>
    <property type="project" value="InterPro"/>
</dbReference>
<dbReference type="eggNOG" id="KOG4280">
    <property type="taxonomic scope" value="Eukaryota"/>
</dbReference>
<feature type="coiled-coil region" evidence="9">
    <location>
        <begin position="447"/>
        <end position="491"/>
    </location>
</feature>
<dbReference type="SUPFAM" id="SSF52540">
    <property type="entry name" value="P-loop containing nucleoside triphosphate hydrolases"/>
    <property type="match status" value="1"/>
</dbReference>
<evidence type="ECO:0000256" key="3">
    <source>
        <dbReference type="ARBA" id="ARBA00022840"/>
    </source>
</evidence>
<evidence type="ECO:0000256" key="4">
    <source>
        <dbReference type="ARBA" id="ARBA00023054"/>
    </source>
</evidence>
<dbReference type="PANTHER" id="PTHR37739:SF8">
    <property type="entry name" value="KINESIN-LIKE PROTEIN KIN-12D"/>
    <property type="match status" value="1"/>
</dbReference>
<feature type="coiled-coil region" evidence="9">
    <location>
        <begin position="743"/>
        <end position="833"/>
    </location>
</feature>
<organism evidence="13">
    <name type="scientific">Volvox carteri f. nagariensis</name>
    <dbReference type="NCBI Taxonomy" id="3068"/>
    <lineage>
        <taxon>Eukaryota</taxon>
        <taxon>Viridiplantae</taxon>
        <taxon>Chlorophyta</taxon>
        <taxon>core chlorophytes</taxon>
        <taxon>Chlorophyceae</taxon>
        <taxon>CS clade</taxon>
        <taxon>Chlamydomonadales</taxon>
        <taxon>Volvocaceae</taxon>
        <taxon>Volvox</taxon>
    </lineage>
</organism>
<dbReference type="RefSeq" id="XP_002951748.1">
    <property type="nucleotide sequence ID" value="XM_002951702.1"/>
</dbReference>
<dbReference type="Gene3D" id="3.40.850.10">
    <property type="entry name" value="Kinesin motor domain"/>
    <property type="match status" value="2"/>
</dbReference>
<dbReference type="AlphaFoldDB" id="D8TZ18"/>
<evidence type="ECO:0000256" key="5">
    <source>
        <dbReference type="ARBA" id="ARBA00023175"/>
    </source>
</evidence>
<proteinExistence type="inferred from homology"/>
<dbReference type="PROSITE" id="PS00411">
    <property type="entry name" value="KINESIN_MOTOR_1"/>
    <property type="match status" value="1"/>
</dbReference>
<dbReference type="GO" id="GO:0005524">
    <property type="term" value="F:ATP binding"/>
    <property type="evidence" value="ECO:0007669"/>
    <property type="project" value="UniProtKB-UniRule"/>
</dbReference>
<keyword evidence="4 9" id="KW-0175">Coiled coil</keyword>
<feature type="coiled-coil region" evidence="9">
    <location>
        <begin position="571"/>
        <end position="717"/>
    </location>
</feature>
<dbReference type="Gene3D" id="1.10.287.1490">
    <property type="match status" value="1"/>
</dbReference>
<dbReference type="InterPro" id="IPR027417">
    <property type="entry name" value="P-loop_NTPase"/>
</dbReference>
<feature type="domain" description="Kinesin motor" evidence="11">
    <location>
        <begin position="101"/>
        <end position="407"/>
    </location>
</feature>
<evidence type="ECO:0000256" key="7">
    <source>
        <dbReference type="PROSITE-ProRule" id="PRU00283"/>
    </source>
</evidence>
<dbReference type="GO" id="GO:0005874">
    <property type="term" value="C:microtubule"/>
    <property type="evidence" value="ECO:0007669"/>
    <property type="project" value="UniProtKB-KW"/>
</dbReference>
<name>D8TZ18_VOLCA</name>
<dbReference type="PRINTS" id="PR00380">
    <property type="entry name" value="KINESINHEAVY"/>
</dbReference>
<evidence type="ECO:0000313" key="13">
    <source>
        <dbReference type="Proteomes" id="UP000001058"/>
    </source>
</evidence>
<dbReference type="PROSITE" id="PS50067">
    <property type="entry name" value="KINESIN_MOTOR_2"/>
    <property type="match status" value="1"/>
</dbReference>
<dbReference type="InterPro" id="IPR036961">
    <property type="entry name" value="Kinesin_motor_dom_sf"/>
</dbReference>
<dbReference type="STRING" id="3068.D8TZ18"/>
<evidence type="ECO:0000313" key="12">
    <source>
        <dbReference type="EMBL" id="EFJ47199.1"/>
    </source>
</evidence>
<dbReference type="SMART" id="SM00129">
    <property type="entry name" value="KISc"/>
    <property type="match status" value="1"/>
</dbReference>
<feature type="region of interest" description="Disordered" evidence="10">
    <location>
        <begin position="1"/>
        <end position="96"/>
    </location>
</feature>
<keyword evidence="1 8" id="KW-0493">Microtubule</keyword>
<keyword evidence="2 7" id="KW-0547">Nucleotide-binding</keyword>
<keyword evidence="3 7" id="KW-0067">ATP-binding</keyword>
<feature type="non-terminal residue" evidence="12">
    <location>
        <position position="862"/>
    </location>
</feature>
<dbReference type="EMBL" id="GL378346">
    <property type="protein sequence ID" value="EFJ47199.1"/>
    <property type="molecule type" value="Genomic_DNA"/>
</dbReference>
<dbReference type="InterPro" id="IPR044986">
    <property type="entry name" value="KIF15/KIN-12"/>
</dbReference>
<sequence length="862" mass="94514">MDAAWSKMLRGGDSLYTPRRLPLPKQPGSMAQLDKGRTEKTPIAGSSAGSRTQPSGTARKPPPLVTDSPEFQQKLESPSKPGSVYSGDGDADGTEDFENDSVQVFVRVRPPTEQELASDKHEGCLTVIGSRTLQLTVKEKQNIIHRFTFDQVLPDETPQHDVFELAGQGAVDNCLAGYNSSIFAYGQTGAGKTYTVIGQISCAEKRGLAPRVFEYLFTKITDHENARGPDTVNKIVFYETVCPLSVDEMLQHLLRGAENRHTGETRLNRESSRSHSVFMCTVEKTVTSNGINKCFYARLNLVDLAGSERIASGAHGGSNAAGEHFKEACHINKSLTALGRVTTELVKSQKNGGGGHVPYRDSKLTFLLQSSLGGNAKTLIIANVSPSSICSHETLSTLRFAKQTKHIRNDAKVNWTVQGDRIAMQREIERLRMELAGMRSGVTEPLVQANEELASRLEEERQRREELQQDRERMVSALNQARRENRLLDQRLVGLAAIGGMDGSRGAGALATVVEQLEALDAMAHDRRAELDQAQQELVAQQLQVEKDYGIQLMLELQAAINTRDETITKCESLDAQSAALAKDKADLEESCSVLAENFAQAGSTIAEQEEQLALKQALILELQTQLAVEREERNRVDEQSATKDTKLQTASEEITRLSAREAELQALLDDKQAELGHQGARMEALERQLDGALSEVQLLQGRLAEAQEQLAQTHHANAASCGELSDQIMQLSSKLSAVEGQVLEERSTVESLQRQLVSARDELADRQRRETELGEQLQAKFEECSSALKRISELENDVAAESEAHGVAKAEMSSLSSRMAQLQEQLGVAEARIGEQAELIRIADEEKTSLRAQLSASAAEA</sequence>
<dbReference type="GO" id="GO:0007018">
    <property type="term" value="P:microtubule-based movement"/>
    <property type="evidence" value="ECO:0007669"/>
    <property type="project" value="InterPro"/>
</dbReference>
<accession>D8TZ18</accession>
<feature type="coiled-coil region" evidence="9">
    <location>
        <begin position="517"/>
        <end position="544"/>
    </location>
</feature>
<dbReference type="Pfam" id="PF00225">
    <property type="entry name" value="Kinesin"/>
    <property type="match status" value="2"/>
</dbReference>
<evidence type="ECO:0000256" key="1">
    <source>
        <dbReference type="ARBA" id="ARBA00022701"/>
    </source>
</evidence>
<reference evidence="12 13" key="1">
    <citation type="journal article" date="2010" name="Science">
        <title>Genomic analysis of organismal complexity in the multicellular green alga Volvox carteri.</title>
        <authorList>
            <person name="Prochnik S.E."/>
            <person name="Umen J."/>
            <person name="Nedelcu A.M."/>
            <person name="Hallmann A."/>
            <person name="Miller S.M."/>
            <person name="Nishii I."/>
            <person name="Ferris P."/>
            <person name="Kuo A."/>
            <person name="Mitros T."/>
            <person name="Fritz-Laylin L.K."/>
            <person name="Hellsten U."/>
            <person name="Chapman J."/>
            <person name="Simakov O."/>
            <person name="Rensing S.A."/>
            <person name="Terry A."/>
            <person name="Pangilinan J."/>
            <person name="Kapitonov V."/>
            <person name="Jurka J."/>
            <person name="Salamov A."/>
            <person name="Shapiro H."/>
            <person name="Schmutz J."/>
            <person name="Grimwood J."/>
            <person name="Lindquist E."/>
            <person name="Lucas S."/>
            <person name="Grigoriev I.V."/>
            <person name="Schmitt R."/>
            <person name="Kirk D."/>
            <person name="Rokhsar D.S."/>
        </authorList>
    </citation>
    <scope>NUCLEOTIDE SEQUENCE [LARGE SCALE GENOMIC DNA]</scope>
    <source>
        <strain evidence="13">f. Nagariensis / Eve</strain>
    </source>
</reference>
<comment type="similarity">
    <text evidence="6">Belongs to the TRAFAC class myosin-kinesin ATPase superfamily. Kinesin family. KIN-12 subfamily.</text>
</comment>
<keyword evidence="13" id="KW-1185">Reference proteome</keyword>
<evidence type="ECO:0000256" key="8">
    <source>
        <dbReference type="RuleBase" id="RU000394"/>
    </source>
</evidence>
<dbReference type="KEGG" id="vcn:VOLCADRAFT_120978"/>
<dbReference type="PANTHER" id="PTHR37739">
    <property type="entry name" value="KINESIN-LIKE PROTEIN KIN-12D"/>
    <property type="match status" value="1"/>
</dbReference>
<evidence type="ECO:0000256" key="9">
    <source>
        <dbReference type="SAM" id="Coils"/>
    </source>
</evidence>
<evidence type="ECO:0000256" key="6">
    <source>
        <dbReference type="ARBA" id="ARBA00034488"/>
    </source>
</evidence>
<dbReference type="OrthoDB" id="3176171at2759"/>
<dbReference type="InParanoid" id="D8TZ18"/>
<dbReference type="InterPro" id="IPR001752">
    <property type="entry name" value="Kinesin_motor_dom"/>
</dbReference>
<gene>
    <name evidence="12" type="ORF">VOLCADRAFT_120978</name>
</gene>
<feature type="binding site" evidence="7">
    <location>
        <begin position="186"/>
        <end position="193"/>
    </location>
    <ligand>
        <name>ATP</name>
        <dbReference type="ChEBI" id="CHEBI:30616"/>
    </ligand>
</feature>
<keyword evidence="5 7" id="KW-0505">Motor protein</keyword>
<dbReference type="Proteomes" id="UP000001058">
    <property type="component" value="Unassembled WGS sequence"/>
</dbReference>
<feature type="compositionally biased region" description="Polar residues" evidence="10">
    <location>
        <begin position="47"/>
        <end position="56"/>
    </location>
</feature>
<evidence type="ECO:0000256" key="10">
    <source>
        <dbReference type="SAM" id="MobiDB-lite"/>
    </source>
</evidence>
<dbReference type="GO" id="GO:0008017">
    <property type="term" value="F:microtubule binding"/>
    <property type="evidence" value="ECO:0007669"/>
    <property type="project" value="InterPro"/>
</dbReference>
<dbReference type="CDD" id="cd00106">
    <property type="entry name" value="KISc"/>
    <property type="match status" value="1"/>
</dbReference>
<evidence type="ECO:0000259" key="11">
    <source>
        <dbReference type="PROSITE" id="PS50067"/>
    </source>
</evidence>
<evidence type="ECO:0000256" key="2">
    <source>
        <dbReference type="ARBA" id="ARBA00022741"/>
    </source>
</evidence>
<protein>
    <recommendedName>
        <fullName evidence="8">Kinesin-like protein</fullName>
    </recommendedName>
</protein>
<dbReference type="GeneID" id="9615736"/>
<dbReference type="InterPro" id="IPR019821">
    <property type="entry name" value="Kinesin_motor_CS"/>
</dbReference>